<reference evidence="2" key="2">
    <citation type="submission" date="2021-03" db="UniProtKB">
        <authorList>
            <consortium name="EnsemblPlants"/>
        </authorList>
    </citation>
    <scope>IDENTIFICATION</scope>
</reference>
<dbReference type="InterPro" id="IPR012337">
    <property type="entry name" value="RNaseH-like_sf"/>
</dbReference>
<sequence length="318" mass="35930">MFYDGSSNQRGAILGVVLKSPQGDMIVQSICCDFKATNNEVEYEVLIVGMTVALDLKATGLNVYNDSLLIVSQLNGEFAAKDSKITAYLEVAKKRAKQFNLFTIKQVLRDKNTQADALANLGLALRKSPFSTIPLAHLQKSLVDTSQIPNVMMIDITPNWTTPIIRYLKDDVLQYNTLEARKLTYKASRYTILHDVLFKASSTGLLQRCLVGDERQEVLQEHHDGKCGNHYGGCSLATKLLRIRYFWPTIKKDTKAYVSKCDSCQHYARLTHKPPEMLHPTLFKKFKEKTNCPMTASKNYKARNCSKYAKQETNMIVS</sequence>
<dbReference type="InterPro" id="IPR002156">
    <property type="entry name" value="RNaseH_domain"/>
</dbReference>
<dbReference type="CDD" id="cd09279">
    <property type="entry name" value="RNase_HI_like"/>
    <property type="match status" value="1"/>
</dbReference>
<evidence type="ECO:0000313" key="2">
    <source>
        <dbReference type="EnsemblPlants" id="AUR62026139-RA:cds"/>
    </source>
</evidence>
<dbReference type="GO" id="GO:0003676">
    <property type="term" value="F:nucleic acid binding"/>
    <property type="evidence" value="ECO:0007669"/>
    <property type="project" value="InterPro"/>
</dbReference>
<dbReference type="Gene3D" id="1.10.340.70">
    <property type="match status" value="1"/>
</dbReference>
<dbReference type="SUPFAM" id="SSF53098">
    <property type="entry name" value="Ribonuclease H-like"/>
    <property type="match status" value="1"/>
</dbReference>
<dbReference type="Pfam" id="PF17921">
    <property type="entry name" value="Integrase_H2C2"/>
    <property type="match status" value="1"/>
</dbReference>
<dbReference type="Gramene" id="AUR62026139-RA">
    <property type="protein sequence ID" value="AUR62026139-RA:cds"/>
    <property type="gene ID" value="AUR62026139"/>
</dbReference>
<feature type="domain" description="RNase H type-1" evidence="1">
    <location>
        <begin position="1"/>
        <end position="124"/>
    </location>
</feature>
<evidence type="ECO:0000259" key="1">
    <source>
        <dbReference type="PROSITE" id="PS50879"/>
    </source>
</evidence>
<dbReference type="Proteomes" id="UP000596660">
    <property type="component" value="Unplaced"/>
</dbReference>
<reference evidence="2" key="1">
    <citation type="journal article" date="2017" name="Nature">
        <title>The genome of Chenopodium quinoa.</title>
        <authorList>
            <person name="Jarvis D.E."/>
            <person name="Ho Y.S."/>
            <person name="Lightfoot D.J."/>
            <person name="Schmoeckel S.M."/>
            <person name="Li B."/>
            <person name="Borm T.J.A."/>
            <person name="Ohyanagi H."/>
            <person name="Mineta K."/>
            <person name="Michell C.T."/>
            <person name="Saber N."/>
            <person name="Kharbatia N.M."/>
            <person name="Rupper R.R."/>
            <person name="Sharp A.R."/>
            <person name="Dally N."/>
            <person name="Boughton B.A."/>
            <person name="Woo Y.H."/>
            <person name="Gao G."/>
            <person name="Schijlen E.G.W.M."/>
            <person name="Guo X."/>
            <person name="Momin A.A."/>
            <person name="Negrao S."/>
            <person name="Al-Babili S."/>
            <person name="Gehring C."/>
            <person name="Roessner U."/>
            <person name="Jung C."/>
            <person name="Murphy K."/>
            <person name="Arold S.T."/>
            <person name="Gojobori T."/>
            <person name="van der Linden C.G."/>
            <person name="van Loo E.N."/>
            <person name="Jellen E.N."/>
            <person name="Maughan P.J."/>
            <person name="Tester M."/>
        </authorList>
    </citation>
    <scope>NUCLEOTIDE SEQUENCE [LARGE SCALE GENOMIC DNA]</scope>
    <source>
        <strain evidence="2">cv. PI 614886</strain>
    </source>
</reference>
<dbReference type="Gene3D" id="3.30.420.10">
    <property type="entry name" value="Ribonuclease H-like superfamily/Ribonuclease H"/>
    <property type="match status" value="1"/>
</dbReference>
<dbReference type="OMA" id="RICGEHI"/>
<dbReference type="PROSITE" id="PS50879">
    <property type="entry name" value="RNASE_H_1"/>
    <property type="match status" value="1"/>
</dbReference>
<keyword evidence="3" id="KW-1185">Reference proteome</keyword>
<dbReference type="AlphaFoldDB" id="A0A803MAM2"/>
<dbReference type="Pfam" id="PF13456">
    <property type="entry name" value="RVT_3"/>
    <property type="match status" value="1"/>
</dbReference>
<name>A0A803MAM2_CHEQI</name>
<proteinExistence type="predicted"/>
<evidence type="ECO:0000313" key="3">
    <source>
        <dbReference type="Proteomes" id="UP000596660"/>
    </source>
</evidence>
<organism evidence="2 3">
    <name type="scientific">Chenopodium quinoa</name>
    <name type="common">Quinoa</name>
    <dbReference type="NCBI Taxonomy" id="63459"/>
    <lineage>
        <taxon>Eukaryota</taxon>
        <taxon>Viridiplantae</taxon>
        <taxon>Streptophyta</taxon>
        <taxon>Embryophyta</taxon>
        <taxon>Tracheophyta</taxon>
        <taxon>Spermatophyta</taxon>
        <taxon>Magnoliopsida</taxon>
        <taxon>eudicotyledons</taxon>
        <taxon>Gunneridae</taxon>
        <taxon>Pentapetalae</taxon>
        <taxon>Caryophyllales</taxon>
        <taxon>Chenopodiaceae</taxon>
        <taxon>Chenopodioideae</taxon>
        <taxon>Atripliceae</taxon>
        <taxon>Chenopodium</taxon>
    </lineage>
</organism>
<dbReference type="GO" id="GO:0004523">
    <property type="term" value="F:RNA-DNA hybrid ribonuclease activity"/>
    <property type="evidence" value="ECO:0007669"/>
    <property type="project" value="InterPro"/>
</dbReference>
<dbReference type="PANTHER" id="PTHR48475">
    <property type="entry name" value="RIBONUCLEASE H"/>
    <property type="match status" value="1"/>
</dbReference>
<dbReference type="InterPro" id="IPR041588">
    <property type="entry name" value="Integrase_H2C2"/>
</dbReference>
<dbReference type="EnsemblPlants" id="AUR62026139-RA">
    <property type="protein sequence ID" value="AUR62026139-RA:cds"/>
    <property type="gene ID" value="AUR62026139"/>
</dbReference>
<dbReference type="InterPro" id="IPR036397">
    <property type="entry name" value="RNaseH_sf"/>
</dbReference>
<dbReference type="PANTHER" id="PTHR48475:SF2">
    <property type="entry name" value="RIBONUCLEASE H"/>
    <property type="match status" value="1"/>
</dbReference>
<accession>A0A803MAM2</accession>
<protein>
    <recommendedName>
        <fullName evidence="1">RNase H type-1 domain-containing protein</fullName>
    </recommendedName>
</protein>